<dbReference type="EMBL" id="CP053084">
    <property type="protein sequence ID" value="QJR28763.1"/>
    <property type="molecule type" value="Genomic_DNA"/>
</dbReference>
<evidence type="ECO:0000313" key="3">
    <source>
        <dbReference type="EMBL" id="QJR28763.1"/>
    </source>
</evidence>
<feature type="transmembrane region" description="Helical" evidence="1">
    <location>
        <begin position="31"/>
        <end position="51"/>
    </location>
</feature>
<accession>A0ABX6N3U7</accession>
<sequence>MSSTDTALRGSLGLGLGGTNEVSKWRFSGQLLLALIFLNSTLCFSAIWPTVYVLPDLGVSPEFVCLIMLLSAWVAVFGKPSVRALGVVSALYLLMAFGHYADVVVPNLLGRPVNLYWDVPQLPRFVWVTVQGLPVWLTAVVVLLVCAAVWAYYRLLLVAMHTVSNAVQPVSKTLWLWSALLLAGMVVLVNYSEDPDKPTFVSKAVVPVYWKEAMKLRDILVPSRAAQLLPATTVIDEALANPHTPALAALNNRDVHMIFLETYGAVLYDQKDSSDAVAQTRAQLEKSILASGRNVVSAFYVSPTIGGASDLAHLSVLSGIDLKDSRKHDVLLTTQRPTLLDVFEREGYETFGLYHSVGWEWVERAFYSFDQYIDGPALNYEGPAFGFWKIPDQYAAARVEQLYPRNESAKPRFTFFPTISSHFPFHQVPPYQPDWKKLLSPQPFDSAAAARAQAEPVNWEYMKPDYLRTINYTNTWLAGYFSQPEPRETVYVMIGDHQPTGSVSREPTPWDVPVFIVSKDQRLLDRFRAMGFTDGLTPKTRAPQGSLHNLTSVLLMGFGRTGMD</sequence>
<evidence type="ECO:0000313" key="4">
    <source>
        <dbReference type="Proteomes" id="UP000501130"/>
    </source>
</evidence>
<feature type="domain" description="Sulfatase N-terminal" evidence="2">
    <location>
        <begin position="330"/>
        <end position="500"/>
    </location>
</feature>
<evidence type="ECO:0000259" key="2">
    <source>
        <dbReference type="Pfam" id="PF00884"/>
    </source>
</evidence>
<keyword evidence="1" id="KW-0472">Membrane</keyword>
<evidence type="ECO:0000256" key="1">
    <source>
        <dbReference type="SAM" id="Phobius"/>
    </source>
</evidence>
<keyword evidence="4" id="KW-1185">Reference proteome</keyword>
<dbReference type="Proteomes" id="UP000501130">
    <property type="component" value="Chromosome"/>
</dbReference>
<name>A0ABX6N3U7_9BURK</name>
<dbReference type="SUPFAM" id="SSF53649">
    <property type="entry name" value="Alkaline phosphatase-like"/>
    <property type="match status" value="1"/>
</dbReference>
<dbReference type="RefSeq" id="WP_171097750.1">
    <property type="nucleotide sequence ID" value="NZ_CP053084.1"/>
</dbReference>
<feature type="transmembrane region" description="Helical" evidence="1">
    <location>
        <begin position="125"/>
        <end position="153"/>
    </location>
</feature>
<feature type="transmembrane region" description="Helical" evidence="1">
    <location>
        <begin position="84"/>
        <end position="105"/>
    </location>
</feature>
<keyword evidence="1" id="KW-0812">Transmembrane</keyword>
<reference evidence="3 4" key="1">
    <citation type="submission" date="2020-05" db="EMBL/GenBank/DDBJ databases">
        <title>Compete genome of Limnobacter sp. SAORIC-580.</title>
        <authorList>
            <person name="Song J."/>
            <person name="Cho J.-C."/>
        </authorList>
    </citation>
    <scope>NUCLEOTIDE SEQUENCE [LARGE SCALE GENOMIC DNA]</scope>
    <source>
        <strain evidence="3 4">SAORIC-580</strain>
    </source>
</reference>
<proteinExistence type="predicted"/>
<dbReference type="InterPro" id="IPR000917">
    <property type="entry name" value="Sulfatase_N"/>
</dbReference>
<protein>
    <submittedName>
        <fullName evidence="3">Sulfatase-like hydrolase/transferase</fullName>
    </submittedName>
</protein>
<organism evidence="3 4">
    <name type="scientific">Limnobacter profundi</name>
    <dbReference type="NCBI Taxonomy" id="2732163"/>
    <lineage>
        <taxon>Bacteria</taxon>
        <taxon>Pseudomonadati</taxon>
        <taxon>Pseudomonadota</taxon>
        <taxon>Betaproteobacteria</taxon>
        <taxon>Burkholderiales</taxon>
        <taxon>Burkholderiaceae</taxon>
        <taxon>Limnobacter</taxon>
    </lineage>
</organism>
<feature type="transmembrane region" description="Helical" evidence="1">
    <location>
        <begin position="174"/>
        <end position="192"/>
    </location>
</feature>
<dbReference type="Pfam" id="PF00884">
    <property type="entry name" value="Sulfatase"/>
    <property type="match status" value="1"/>
</dbReference>
<feature type="transmembrane region" description="Helical" evidence="1">
    <location>
        <begin position="57"/>
        <end position="77"/>
    </location>
</feature>
<gene>
    <name evidence="3" type="ORF">HKT17_03080</name>
</gene>
<keyword evidence="1" id="KW-1133">Transmembrane helix</keyword>
<dbReference type="Gene3D" id="3.40.720.10">
    <property type="entry name" value="Alkaline Phosphatase, subunit A"/>
    <property type="match status" value="1"/>
</dbReference>
<dbReference type="InterPro" id="IPR017850">
    <property type="entry name" value="Alkaline_phosphatase_core_sf"/>
</dbReference>